<accession>A0A6A3DIH4</accession>
<evidence type="ECO:0000313" key="3">
    <source>
        <dbReference type="EMBL" id="KAE8970662.1"/>
    </source>
</evidence>
<dbReference type="Proteomes" id="UP000441208">
    <property type="component" value="Unassembled WGS sequence"/>
</dbReference>
<dbReference type="Proteomes" id="UP000488956">
    <property type="component" value="Unassembled WGS sequence"/>
</dbReference>
<dbReference type="EMBL" id="QXGD01003304">
    <property type="protein sequence ID" value="KAE9178817.1"/>
    <property type="molecule type" value="Genomic_DNA"/>
</dbReference>
<dbReference type="Proteomes" id="UP000429523">
    <property type="component" value="Unassembled WGS sequence"/>
</dbReference>
<dbReference type="Proteomes" id="UP000440732">
    <property type="component" value="Unassembled WGS sequence"/>
</dbReference>
<dbReference type="EMBL" id="QXGA01003745">
    <property type="protein sequence ID" value="KAE9079804.1"/>
    <property type="molecule type" value="Genomic_DNA"/>
</dbReference>
<dbReference type="EMBL" id="QXGC01003573">
    <property type="protein sequence ID" value="KAE9174671.1"/>
    <property type="molecule type" value="Genomic_DNA"/>
</dbReference>
<evidence type="ECO:0000313" key="6">
    <source>
        <dbReference type="EMBL" id="KAE9079804.1"/>
    </source>
</evidence>
<keyword evidence="1" id="KW-0732">Signal</keyword>
<feature type="signal peptide" evidence="1">
    <location>
        <begin position="1"/>
        <end position="24"/>
    </location>
</feature>
<reference evidence="12 13" key="1">
    <citation type="submission" date="2018-08" db="EMBL/GenBank/DDBJ databases">
        <title>Genomic investigation of the strawberry pathogen Phytophthora fragariae indicates pathogenicity is determined by transcriptional variation in three key races.</title>
        <authorList>
            <person name="Adams T.M."/>
            <person name="Armitage A.D."/>
            <person name="Sobczyk M.K."/>
            <person name="Bates H.J."/>
            <person name="Dunwell J.M."/>
            <person name="Nellist C.F."/>
            <person name="Harrison R.J."/>
        </authorList>
    </citation>
    <scope>NUCLEOTIDE SEQUENCE [LARGE SCALE GENOMIC DNA]</scope>
    <source>
        <strain evidence="10 14">A4</strain>
        <strain evidence="9 15">BC-1</strain>
        <strain evidence="8 19">BC-23</strain>
        <strain evidence="7 13">NOV-27</strain>
        <strain evidence="6 16">NOV-5</strain>
        <strain evidence="5 17">NOV-71</strain>
        <strain evidence="11 20">NOV-77</strain>
        <strain evidence="2 12">NOV-9</strain>
        <strain evidence="4 21">ONT-3</strain>
        <strain evidence="3 18">SCRP245</strain>
    </source>
</reference>
<evidence type="ECO:0000313" key="5">
    <source>
        <dbReference type="EMBL" id="KAE9069447.1"/>
    </source>
</evidence>
<evidence type="ECO:0000313" key="21">
    <source>
        <dbReference type="Proteomes" id="UP000488956"/>
    </source>
</evidence>
<dbReference type="EMBL" id="QXGF01003407">
    <property type="protein sequence ID" value="KAE8921632.1"/>
    <property type="molecule type" value="Genomic_DNA"/>
</dbReference>
<sequence>MGVRSLWYATRLLTCWMLRSCTRCSKVGTPHKLATCKSTFAPSFRTQWCRCETCGFMP</sequence>
<dbReference type="Proteomes" id="UP000486351">
    <property type="component" value="Unassembled WGS sequence"/>
</dbReference>
<dbReference type="EMBL" id="QXFX01003496">
    <property type="protein sequence ID" value="KAE9068658.1"/>
    <property type="molecule type" value="Genomic_DNA"/>
</dbReference>
<dbReference type="EMBL" id="QXFW01003459">
    <property type="protein sequence ID" value="KAE8970662.1"/>
    <property type="molecule type" value="Genomic_DNA"/>
</dbReference>
<feature type="chain" id="PRO_5036379301" description="Secreted protein" evidence="1">
    <location>
        <begin position="25"/>
        <end position="58"/>
    </location>
</feature>
<dbReference type="OrthoDB" id="10268258at2759"/>
<proteinExistence type="predicted"/>
<dbReference type="EMBL" id="QXGE01003466">
    <property type="protein sequence ID" value="KAE9274942.1"/>
    <property type="molecule type" value="Genomic_DNA"/>
</dbReference>
<evidence type="ECO:0000313" key="8">
    <source>
        <dbReference type="EMBL" id="KAE9174671.1"/>
    </source>
</evidence>
<keyword evidence="13" id="KW-1185">Reference proteome</keyword>
<evidence type="ECO:0008006" key="22">
    <source>
        <dbReference type="Google" id="ProtNLM"/>
    </source>
</evidence>
<dbReference type="EMBL" id="QXFY01003564">
    <property type="protein sequence ID" value="KAE9283958.1"/>
    <property type="molecule type" value="Genomic_DNA"/>
</dbReference>
<dbReference type="Proteomes" id="UP000460718">
    <property type="component" value="Unassembled WGS sequence"/>
</dbReference>
<evidence type="ECO:0000313" key="10">
    <source>
        <dbReference type="EMBL" id="KAE9274942.1"/>
    </source>
</evidence>
<protein>
    <recommendedName>
        <fullName evidence="22">Secreted protein</fullName>
    </recommendedName>
</protein>
<evidence type="ECO:0000313" key="14">
    <source>
        <dbReference type="Proteomes" id="UP000437068"/>
    </source>
</evidence>
<evidence type="ECO:0000313" key="13">
    <source>
        <dbReference type="Proteomes" id="UP000433483"/>
    </source>
</evidence>
<dbReference type="Proteomes" id="UP000433483">
    <property type="component" value="Unassembled WGS sequence"/>
</dbReference>
<evidence type="ECO:0000313" key="12">
    <source>
        <dbReference type="Proteomes" id="UP000429523"/>
    </source>
</evidence>
<evidence type="ECO:0000313" key="7">
    <source>
        <dbReference type="EMBL" id="KAE9170703.1"/>
    </source>
</evidence>
<organism evidence="2 12">
    <name type="scientific">Phytophthora fragariae</name>
    <dbReference type="NCBI Taxonomy" id="53985"/>
    <lineage>
        <taxon>Eukaryota</taxon>
        <taxon>Sar</taxon>
        <taxon>Stramenopiles</taxon>
        <taxon>Oomycota</taxon>
        <taxon>Peronosporomycetes</taxon>
        <taxon>Peronosporales</taxon>
        <taxon>Peronosporaceae</taxon>
        <taxon>Phytophthora</taxon>
    </lineage>
</organism>
<evidence type="ECO:0000313" key="11">
    <source>
        <dbReference type="EMBL" id="KAE9283958.1"/>
    </source>
</evidence>
<evidence type="ECO:0000313" key="20">
    <source>
        <dbReference type="Proteomes" id="UP000486351"/>
    </source>
</evidence>
<evidence type="ECO:0000313" key="15">
    <source>
        <dbReference type="Proteomes" id="UP000440367"/>
    </source>
</evidence>
<gene>
    <name evidence="10" type="ORF">PF001_g26823</name>
    <name evidence="9" type="ORF">PF002_g27977</name>
    <name evidence="8" type="ORF">PF004_g26600</name>
    <name evidence="7" type="ORF">PF005_g27458</name>
    <name evidence="6" type="ORF">PF006_g27444</name>
    <name evidence="5" type="ORF">PF007_g27313</name>
    <name evidence="11" type="ORF">PF008_g27278</name>
    <name evidence="2" type="ORF">PF009_g28094</name>
    <name evidence="4" type="ORF">PF010_g26980</name>
    <name evidence="3" type="ORF">PF011_g26335</name>
</gene>
<dbReference type="AlphaFoldDB" id="A0A6A3DIH4"/>
<evidence type="ECO:0000313" key="9">
    <source>
        <dbReference type="EMBL" id="KAE9178817.1"/>
    </source>
</evidence>
<comment type="caution">
    <text evidence="2">The sequence shown here is derived from an EMBL/GenBank/DDBJ whole genome shotgun (WGS) entry which is preliminary data.</text>
</comment>
<evidence type="ECO:0000313" key="17">
    <source>
        <dbReference type="Proteomes" id="UP000441208"/>
    </source>
</evidence>
<evidence type="ECO:0000313" key="4">
    <source>
        <dbReference type="EMBL" id="KAE9068658.1"/>
    </source>
</evidence>
<dbReference type="Proteomes" id="UP000440367">
    <property type="component" value="Unassembled WGS sequence"/>
</dbReference>
<name>A0A6A3DIH4_9STRA</name>
<dbReference type="EMBL" id="QXGB01003452">
    <property type="protein sequence ID" value="KAE9170703.1"/>
    <property type="molecule type" value="Genomic_DNA"/>
</dbReference>
<evidence type="ECO:0000313" key="19">
    <source>
        <dbReference type="Proteomes" id="UP000476176"/>
    </source>
</evidence>
<evidence type="ECO:0000256" key="1">
    <source>
        <dbReference type="SAM" id="SignalP"/>
    </source>
</evidence>
<dbReference type="Proteomes" id="UP000437068">
    <property type="component" value="Unassembled WGS sequence"/>
</dbReference>
<evidence type="ECO:0000313" key="2">
    <source>
        <dbReference type="EMBL" id="KAE8921632.1"/>
    </source>
</evidence>
<evidence type="ECO:0000313" key="18">
    <source>
        <dbReference type="Proteomes" id="UP000460718"/>
    </source>
</evidence>
<dbReference type="EMBL" id="QXFZ01003380">
    <property type="protein sequence ID" value="KAE9069447.1"/>
    <property type="molecule type" value="Genomic_DNA"/>
</dbReference>
<dbReference type="Proteomes" id="UP000476176">
    <property type="component" value="Unassembled WGS sequence"/>
</dbReference>
<evidence type="ECO:0000313" key="16">
    <source>
        <dbReference type="Proteomes" id="UP000440732"/>
    </source>
</evidence>